<sequence>MQKLLKVFGNQVPSLTHNQEIAKQICNSLTSSSSSCLKNLQESPVLSNVNSHIIHIILSDQNVPVSSTLQFFRLLQNNPSFSSQKPDLRSYLTLICRLLKARDFTVDQNLRCPVSDMGSILDECCGSSVVIAKYYDLLMRVYADDSRFDDAFQVFDEMSKRGFVVEERTCMKMVSSGVKVTVHLVSILVDRLCKKGYIKRARQMVIEASGWGVQMNAYAYNSLIEFYMKKHDFGGVGDVLKLMQEVNMARNAATYTVLINGYETNGKMEEAKMVYEDLSKGGVEVDVYLYTALISRYCKKEDMKQACRLFDEMAGKKVAPTSHTYGALINAYNSLASGLCKLNRHDDANRLLYTMLENGLTLNTVNYTTLVDIHCKEGNFDEAKWLIREMEDNGESPNVVTYNCLIDGYCKNGRMKENYALKDEMEGKELMPDVYTYTSLIHGECMHGKLEGALRMFNDMISSGPLNSCIITKCTPYINLYIKCTYQLSPNVVTYTVMISGLCKEGRSDKAFKLYDQMIDAGFTADSKVYISLVGSLH</sequence>
<dbReference type="GO" id="GO:0006396">
    <property type="term" value="P:RNA processing"/>
    <property type="evidence" value="ECO:0007669"/>
    <property type="project" value="TreeGrafter"/>
</dbReference>
<dbReference type="Pfam" id="PF12854">
    <property type="entry name" value="PPR_1"/>
    <property type="match status" value="2"/>
</dbReference>
<evidence type="ECO:0000256" key="2">
    <source>
        <dbReference type="ARBA" id="ARBA00022737"/>
    </source>
</evidence>
<evidence type="ECO:0000313" key="5">
    <source>
        <dbReference type="Proteomes" id="UP001443914"/>
    </source>
</evidence>
<evidence type="ECO:0000256" key="3">
    <source>
        <dbReference type="PROSITE-ProRule" id="PRU00708"/>
    </source>
</evidence>
<reference evidence="4" key="1">
    <citation type="submission" date="2024-03" db="EMBL/GenBank/DDBJ databases">
        <title>WGS assembly of Saponaria officinalis var. Norfolk2.</title>
        <authorList>
            <person name="Jenkins J."/>
            <person name="Shu S."/>
            <person name="Grimwood J."/>
            <person name="Barry K."/>
            <person name="Goodstein D."/>
            <person name="Schmutz J."/>
            <person name="Leebens-Mack J."/>
            <person name="Osbourn A."/>
        </authorList>
    </citation>
    <scope>NUCLEOTIDE SEQUENCE [LARGE SCALE GENOMIC DNA]</scope>
    <source>
        <strain evidence="4">JIC</strain>
    </source>
</reference>
<feature type="repeat" description="PPR" evidence="3">
    <location>
        <begin position="433"/>
        <end position="467"/>
    </location>
</feature>
<dbReference type="GO" id="GO:0005739">
    <property type="term" value="C:mitochondrion"/>
    <property type="evidence" value="ECO:0007669"/>
    <property type="project" value="TreeGrafter"/>
</dbReference>
<name>A0AAW1KQK5_SAPOF</name>
<comment type="similarity">
    <text evidence="1">Belongs to the PPR family. P subfamily.</text>
</comment>
<feature type="repeat" description="PPR" evidence="3">
    <location>
        <begin position="363"/>
        <end position="397"/>
    </location>
</feature>
<dbReference type="Pfam" id="PF13041">
    <property type="entry name" value="PPR_2"/>
    <property type="match status" value="3"/>
</dbReference>
<dbReference type="PANTHER" id="PTHR47934:SF2">
    <property type="entry name" value="OS07G0671200 PROTEIN"/>
    <property type="match status" value="1"/>
</dbReference>
<dbReference type="NCBIfam" id="TIGR00756">
    <property type="entry name" value="PPR"/>
    <property type="match status" value="8"/>
</dbReference>
<evidence type="ECO:0000256" key="1">
    <source>
        <dbReference type="ARBA" id="ARBA00007626"/>
    </source>
</evidence>
<dbReference type="PANTHER" id="PTHR47934">
    <property type="entry name" value="PENTATRICOPEPTIDE REPEAT-CONTAINING PROTEIN PET309, MITOCHONDRIAL"/>
    <property type="match status" value="1"/>
</dbReference>
<comment type="caution">
    <text evidence="4">The sequence shown here is derived from an EMBL/GenBank/DDBJ whole genome shotgun (WGS) entry which is preliminary data.</text>
</comment>
<feature type="repeat" description="PPR" evidence="3">
    <location>
        <begin position="328"/>
        <end position="362"/>
    </location>
</feature>
<dbReference type="InterPro" id="IPR051114">
    <property type="entry name" value="Mito_RNA_Proc_CCM1"/>
</dbReference>
<accession>A0AAW1KQK5</accession>
<organism evidence="4 5">
    <name type="scientific">Saponaria officinalis</name>
    <name type="common">Common soapwort</name>
    <name type="synonym">Lychnis saponaria</name>
    <dbReference type="NCBI Taxonomy" id="3572"/>
    <lineage>
        <taxon>Eukaryota</taxon>
        <taxon>Viridiplantae</taxon>
        <taxon>Streptophyta</taxon>
        <taxon>Embryophyta</taxon>
        <taxon>Tracheophyta</taxon>
        <taxon>Spermatophyta</taxon>
        <taxon>Magnoliopsida</taxon>
        <taxon>eudicotyledons</taxon>
        <taxon>Gunneridae</taxon>
        <taxon>Pentapetalae</taxon>
        <taxon>Caryophyllales</taxon>
        <taxon>Caryophyllaceae</taxon>
        <taxon>Caryophylleae</taxon>
        <taxon>Saponaria</taxon>
    </lineage>
</organism>
<dbReference type="SUPFAM" id="SSF81901">
    <property type="entry name" value="HCP-like"/>
    <property type="match status" value="1"/>
</dbReference>
<feature type="repeat" description="PPR" evidence="3">
    <location>
        <begin position="398"/>
        <end position="432"/>
    </location>
</feature>
<dbReference type="InterPro" id="IPR002885">
    <property type="entry name" value="PPR_rpt"/>
</dbReference>
<evidence type="ECO:0008006" key="6">
    <source>
        <dbReference type="Google" id="ProtNLM"/>
    </source>
</evidence>
<dbReference type="Pfam" id="PF01535">
    <property type="entry name" value="PPR"/>
    <property type="match status" value="1"/>
</dbReference>
<dbReference type="GO" id="GO:0007005">
    <property type="term" value="P:mitochondrion organization"/>
    <property type="evidence" value="ECO:0007669"/>
    <property type="project" value="TreeGrafter"/>
</dbReference>
<keyword evidence="2" id="KW-0677">Repeat</keyword>
<protein>
    <recommendedName>
        <fullName evidence="6">Pentatricopeptide repeat-containing protein</fullName>
    </recommendedName>
</protein>
<keyword evidence="5" id="KW-1185">Reference proteome</keyword>
<feature type="repeat" description="PPR" evidence="3">
    <location>
        <begin position="286"/>
        <end position="320"/>
    </location>
</feature>
<evidence type="ECO:0000313" key="4">
    <source>
        <dbReference type="EMBL" id="KAK9723976.1"/>
    </source>
</evidence>
<dbReference type="Proteomes" id="UP001443914">
    <property type="component" value="Unassembled WGS sequence"/>
</dbReference>
<dbReference type="AlphaFoldDB" id="A0AAW1KQK5"/>
<dbReference type="Gene3D" id="1.25.40.10">
    <property type="entry name" value="Tetratricopeptide repeat domain"/>
    <property type="match status" value="5"/>
</dbReference>
<dbReference type="EMBL" id="JBDFQZ010000005">
    <property type="protein sequence ID" value="KAK9723976.1"/>
    <property type="molecule type" value="Genomic_DNA"/>
</dbReference>
<dbReference type="InterPro" id="IPR011990">
    <property type="entry name" value="TPR-like_helical_dom_sf"/>
</dbReference>
<dbReference type="PROSITE" id="PS51375">
    <property type="entry name" value="PPR"/>
    <property type="match status" value="8"/>
</dbReference>
<feature type="repeat" description="PPR" evidence="3">
    <location>
        <begin position="491"/>
        <end position="525"/>
    </location>
</feature>
<gene>
    <name evidence="4" type="ORF">RND81_05G038500</name>
</gene>
<feature type="repeat" description="PPR" evidence="3">
    <location>
        <begin position="251"/>
        <end position="285"/>
    </location>
</feature>
<dbReference type="GO" id="GO:0003729">
    <property type="term" value="F:mRNA binding"/>
    <property type="evidence" value="ECO:0007669"/>
    <property type="project" value="TreeGrafter"/>
</dbReference>
<feature type="repeat" description="PPR" evidence="3">
    <location>
        <begin position="131"/>
        <end position="165"/>
    </location>
</feature>
<proteinExistence type="inferred from homology"/>